<evidence type="ECO:0000313" key="1">
    <source>
        <dbReference type="EMBL" id="GMI94627.1"/>
    </source>
</evidence>
<protein>
    <recommendedName>
        <fullName evidence="3">Reverse transcriptase zinc-binding domain-containing protein</fullName>
    </recommendedName>
</protein>
<proteinExistence type="predicted"/>
<organism evidence="1 2">
    <name type="scientific">Hibiscus trionum</name>
    <name type="common">Flower of an hour</name>
    <dbReference type="NCBI Taxonomy" id="183268"/>
    <lineage>
        <taxon>Eukaryota</taxon>
        <taxon>Viridiplantae</taxon>
        <taxon>Streptophyta</taxon>
        <taxon>Embryophyta</taxon>
        <taxon>Tracheophyta</taxon>
        <taxon>Spermatophyta</taxon>
        <taxon>Magnoliopsida</taxon>
        <taxon>eudicotyledons</taxon>
        <taxon>Gunneridae</taxon>
        <taxon>Pentapetalae</taxon>
        <taxon>rosids</taxon>
        <taxon>malvids</taxon>
        <taxon>Malvales</taxon>
        <taxon>Malvaceae</taxon>
        <taxon>Malvoideae</taxon>
        <taxon>Hibiscus</taxon>
    </lineage>
</organism>
<gene>
    <name evidence="1" type="ORF">HRI_003132000</name>
</gene>
<name>A0A9W7IGB2_HIBTR</name>
<evidence type="ECO:0008006" key="3">
    <source>
        <dbReference type="Google" id="ProtNLM"/>
    </source>
</evidence>
<reference evidence="1" key="1">
    <citation type="submission" date="2023-05" db="EMBL/GenBank/DDBJ databases">
        <title>Genome and transcriptome analyses reveal genes involved in the formation of fine ridges on petal epidermal cells in Hibiscus trionum.</title>
        <authorList>
            <person name="Koshimizu S."/>
            <person name="Masuda S."/>
            <person name="Ishii T."/>
            <person name="Shirasu K."/>
            <person name="Hoshino A."/>
            <person name="Arita M."/>
        </authorList>
    </citation>
    <scope>NUCLEOTIDE SEQUENCE</scope>
    <source>
        <strain evidence="1">Hamamatsu line</strain>
    </source>
</reference>
<dbReference type="AlphaFoldDB" id="A0A9W7IGB2"/>
<dbReference type="EMBL" id="BSYR01000026">
    <property type="protein sequence ID" value="GMI94627.1"/>
    <property type="molecule type" value="Genomic_DNA"/>
</dbReference>
<keyword evidence="2" id="KW-1185">Reference proteome</keyword>
<dbReference type="Proteomes" id="UP001165190">
    <property type="component" value="Unassembled WGS sequence"/>
</dbReference>
<accession>A0A9W7IGB2</accession>
<comment type="caution">
    <text evidence="1">The sequence shown here is derived from an EMBL/GenBank/DDBJ whole genome shotgun (WGS) entry which is preliminary data.</text>
</comment>
<evidence type="ECO:0000313" key="2">
    <source>
        <dbReference type="Proteomes" id="UP001165190"/>
    </source>
</evidence>
<dbReference type="PANTHER" id="PTHR33116">
    <property type="entry name" value="REVERSE TRANSCRIPTASE ZINC-BINDING DOMAIN-CONTAINING PROTEIN-RELATED-RELATED"/>
    <property type="match status" value="1"/>
</dbReference>
<sequence length="334" mass="38549">MAGRITLVKSVLSNLPVYYLSIFRAPVSVANSLNRLFAKFIWGHNKAKAIHWIKWDTLCLPRDLGGMGLVDVKVKNQALLNKWLWCFGTENDKLWRRVIVAKYGLSNDNLTPCEGSFGKESWVWRNISRPARNNDDPFTKHLKFLLGDGKSINFWEDQWTDFPSLRVAFPRIFSISVLKSGKVCEYGAKVDGSWQWNIPLRRCFFDWEINQWESFMKVLSKAASTNLPKDELRWTGNSNEVYLPKDFGRLLSSNSSSIDPCWRIIWAKCPALFADNIKLCARYKQKYKWEITFAYREANVTAHLLARKGARRGVNWVWINSAAADLKQGELGVE</sequence>
<dbReference type="OrthoDB" id="1937528at2759"/>
<dbReference type="PANTHER" id="PTHR33116:SF75">
    <property type="entry name" value="RIBONUCLEASE H PROTEIN"/>
    <property type="match status" value="1"/>
</dbReference>